<dbReference type="RefSeq" id="WP_109681107.1">
    <property type="nucleotide sequence ID" value="NZ_QGGP01000001.1"/>
</dbReference>
<dbReference type="InterPro" id="IPR002312">
    <property type="entry name" value="Asp/Asn-tRNA-synth_IIb"/>
</dbReference>
<keyword evidence="4 7" id="KW-0067">ATP-binding</keyword>
<dbReference type="GO" id="GO:0003676">
    <property type="term" value="F:nucleic acid binding"/>
    <property type="evidence" value="ECO:0007669"/>
    <property type="project" value="InterPro"/>
</dbReference>
<dbReference type="PRINTS" id="PR01042">
    <property type="entry name" value="TRNASYNTHASP"/>
</dbReference>
<dbReference type="AlphaFoldDB" id="A0A316DS57"/>
<protein>
    <recommendedName>
        <fullName evidence="7">Asparagine--tRNA ligase</fullName>
        <ecNumber evidence="7">6.1.1.22</ecNumber>
    </recommendedName>
    <alternativeName>
        <fullName evidence="7">Asparaginyl-tRNA synthetase</fullName>
        <shortName evidence="7">AsnRS</shortName>
    </alternativeName>
</protein>
<comment type="similarity">
    <text evidence="1 7">Belongs to the class-II aminoacyl-tRNA synthetase family.</text>
</comment>
<dbReference type="InterPro" id="IPR006195">
    <property type="entry name" value="aa-tRNA-synth_II"/>
</dbReference>
<dbReference type="PANTHER" id="PTHR22594:SF34">
    <property type="entry name" value="ASPARAGINE--TRNA LIGASE, MITOCHONDRIAL-RELATED"/>
    <property type="match status" value="1"/>
</dbReference>
<dbReference type="InterPro" id="IPR004522">
    <property type="entry name" value="Asn-tRNA-ligase"/>
</dbReference>
<dbReference type="GO" id="GO:0004816">
    <property type="term" value="F:asparagine-tRNA ligase activity"/>
    <property type="evidence" value="ECO:0007669"/>
    <property type="project" value="UniProtKB-UniRule"/>
</dbReference>
<comment type="catalytic activity">
    <reaction evidence="7">
        <text>tRNA(Asn) + L-asparagine + ATP = L-asparaginyl-tRNA(Asn) + AMP + diphosphate + H(+)</text>
        <dbReference type="Rhea" id="RHEA:11180"/>
        <dbReference type="Rhea" id="RHEA-COMP:9659"/>
        <dbReference type="Rhea" id="RHEA-COMP:9674"/>
        <dbReference type="ChEBI" id="CHEBI:15378"/>
        <dbReference type="ChEBI" id="CHEBI:30616"/>
        <dbReference type="ChEBI" id="CHEBI:33019"/>
        <dbReference type="ChEBI" id="CHEBI:58048"/>
        <dbReference type="ChEBI" id="CHEBI:78442"/>
        <dbReference type="ChEBI" id="CHEBI:78515"/>
        <dbReference type="ChEBI" id="CHEBI:456215"/>
        <dbReference type="EC" id="6.1.1.22"/>
    </reaction>
</comment>
<evidence type="ECO:0000313" key="10">
    <source>
        <dbReference type="Proteomes" id="UP000245430"/>
    </source>
</evidence>
<dbReference type="NCBIfam" id="TIGR00457">
    <property type="entry name" value="asnS"/>
    <property type="match status" value="1"/>
</dbReference>
<evidence type="ECO:0000256" key="1">
    <source>
        <dbReference type="ARBA" id="ARBA00008226"/>
    </source>
</evidence>
<dbReference type="PANTHER" id="PTHR22594">
    <property type="entry name" value="ASPARTYL/LYSYL-TRNA SYNTHETASE"/>
    <property type="match status" value="1"/>
</dbReference>
<dbReference type="Gene3D" id="2.40.50.140">
    <property type="entry name" value="Nucleic acid-binding proteins"/>
    <property type="match status" value="1"/>
</dbReference>
<evidence type="ECO:0000313" key="9">
    <source>
        <dbReference type="EMBL" id="PWK20854.1"/>
    </source>
</evidence>
<keyword evidence="2 7" id="KW-0436">Ligase</keyword>
<feature type="domain" description="Aminoacyl-transfer RNA synthetases class-II family profile" evidence="8">
    <location>
        <begin position="131"/>
        <end position="467"/>
    </location>
</feature>
<dbReference type="OrthoDB" id="9762036at2"/>
<dbReference type="CDD" id="cd00776">
    <property type="entry name" value="AsxRS_core"/>
    <property type="match status" value="1"/>
</dbReference>
<proteinExistence type="inferred from homology"/>
<dbReference type="CDD" id="cd04318">
    <property type="entry name" value="EcAsnRS_like_N"/>
    <property type="match status" value="1"/>
</dbReference>
<dbReference type="SUPFAM" id="SSF50249">
    <property type="entry name" value="Nucleic acid-binding proteins"/>
    <property type="match status" value="1"/>
</dbReference>
<dbReference type="EMBL" id="QGGP01000001">
    <property type="protein sequence ID" value="PWK20854.1"/>
    <property type="molecule type" value="Genomic_DNA"/>
</dbReference>
<dbReference type="Gene3D" id="3.30.930.10">
    <property type="entry name" value="Bira Bifunctional Protein, Domain 2"/>
    <property type="match status" value="1"/>
</dbReference>
<sequence length="477" mass="54517">MTSNTIASLLSKENKLQDVEVKGWVRTFRANRFIALNDGSTINNIQCVVDFENTDEAVLKRITTGAAVSIKGSLTESQGKGQQVEIQVKSIEILGDSDPETFPIQPKKHSFEFLRENAHLRTRTSTFSAVMRLRSSLSFAIHKYFNENGFYYMHTPIITGSDAEGAGEMFRVSNLDAKNPPLDEDGNVNFKEDFFGKETNLTVSGQLEAETYAMSLGKVYTFGPTFRAENSNTSRHLAEFWMIEPEVAFMDLAGNMDLAEDFMKSVLSYILEHNREDLEFLESRLLDEEKTKPQAERSEMSLIEKIKFVVDNNFKRVSYTEAIDILRNCKPNKKKKFKYIIEEWGADLQSEHERYLVEKHFNCPVILFDYPANIKAFYMRLNEDGKTVRAMDILFPGIGEMVGGSQREERLDVLKAKMKALGIDEEELWWYLDLRKYGTAVHSGFGLGFERLVMFATGMGNIRDVIPFPRTPQNAEF</sequence>
<dbReference type="EC" id="6.1.1.22" evidence="7"/>
<dbReference type="InterPro" id="IPR012340">
    <property type="entry name" value="NA-bd_OB-fold"/>
</dbReference>
<keyword evidence="7" id="KW-0963">Cytoplasm</keyword>
<evidence type="ECO:0000259" key="8">
    <source>
        <dbReference type="PROSITE" id="PS50862"/>
    </source>
</evidence>
<keyword evidence="6 7" id="KW-0030">Aminoacyl-tRNA synthetase</keyword>
<dbReference type="PROSITE" id="PS50862">
    <property type="entry name" value="AA_TRNA_LIGASE_II"/>
    <property type="match status" value="1"/>
</dbReference>
<keyword evidence="5 7" id="KW-0648">Protein biosynthesis</keyword>
<organism evidence="9 10">
    <name type="scientific">Xanthomarina spongicola</name>
    <dbReference type="NCBI Taxonomy" id="570520"/>
    <lineage>
        <taxon>Bacteria</taxon>
        <taxon>Pseudomonadati</taxon>
        <taxon>Bacteroidota</taxon>
        <taxon>Flavobacteriia</taxon>
        <taxon>Flavobacteriales</taxon>
        <taxon>Flavobacteriaceae</taxon>
        <taxon>Xanthomarina</taxon>
    </lineage>
</organism>
<evidence type="ECO:0000256" key="4">
    <source>
        <dbReference type="ARBA" id="ARBA00022840"/>
    </source>
</evidence>
<comment type="subunit">
    <text evidence="7">Homodimer.</text>
</comment>
<dbReference type="SUPFAM" id="SSF55681">
    <property type="entry name" value="Class II aaRS and biotin synthetases"/>
    <property type="match status" value="1"/>
</dbReference>
<dbReference type="InterPro" id="IPR045864">
    <property type="entry name" value="aa-tRNA-synth_II/BPL/LPL"/>
</dbReference>
<dbReference type="FunFam" id="3.30.930.10:FF:000016">
    <property type="entry name" value="Asparagine--tRNA ligase"/>
    <property type="match status" value="1"/>
</dbReference>
<dbReference type="Proteomes" id="UP000245430">
    <property type="component" value="Unassembled WGS sequence"/>
</dbReference>
<dbReference type="HAMAP" id="MF_00534">
    <property type="entry name" value="Asn_tRNA_synth"/>
    <property type="match status" value="1"/>
</dbReference>
<comment type="caution">
    <text evidence="9">The sequence shown here is derived from an EMBL/GenBank/DDBJ whole genome shotgun (WGS) entry which is preliminary data.</text>
</comment>
<gene>
    <name evidence="7" type="primary">asnS</name>
    <name evidence="9" type="ORF">LX78_00560</name>
</gene>
<keyword evidence="3 7" id="KW-0547">Nucleotide-binding</keyword>
<dbReference type="InterPro" id="IPR004365">
    <property type="entry name" value="NA-bd_OB_tRNA"/>
</dbReference>
<keyword evidence="10" id="KW-1185">Reference proteome</keyword>
<evidence type="ECO:0000256" key="3">
    <source>
        <dbReference type="ARBA" id="ARBA00022741"/>
    </source>
</evidence>
<evidence type="ECO:0000256" key="7">
    <source>
        <dbReference type="HAMAP-Rule" id="MF_00534"/>
    </source>
</evidence>
<dbReference type="GO" id="GO:0005524">
    <property type="term" value="F:ATP binding"/>
    <property type="evidence" value="ECO:0007669"/>
    <property type="project" value="UniProtKB-UniRule"/>
</dbReference>
<evidence type="ECO:0000256" key="5">
    <source>
        <dbReference type="ARBA" id="ARBA00022917"/>
    </source>
</evidence>
<dbReference type="GO" id="GO:0006421">
    <property type="term" value="P:asparaginyl-tRNA aminoacylation"/>
    <property type="evidence" value="ECO:0007669"/>
    <property type="project" value="UniProtKB-UniRule"/>
</dbReference>
<dbReference type="InterPro" id="IPR004364">
    <property type="entry name" value="Aa-tRNA-synt_II"/>
</dbReference>
<name>A0A316DS57_9FLAO</name>
<reference evidence="9 10" key="1">
    <citation type="submission" date="2018-05" db="EMBL/GenBank/DDBJ databases">
        <title>Genomic Encyclopedia of Archaeal and Bacterial Type Strains, Phase II (KMG-II): from individual species to whole genera.</title>
        <authorList>
            <person name="Goeker M."/>
        </authorList>
    </citation>
    <scope>NUCLEOTIDE SEQUENCE [LARGE SCALE GENOMIC DNA]</scope>
    <source>
        <strain evidence="9 10">DSM 22637</strain>
    </source>
</reference>
<dbReference type="GO" id="GO:0005737">
    <property type="term" value="C:cytoplasm"/>
    <property type="evidence" value="ECO:0007669"/>
    <property type="project" value="UniProtKB-SubCell"/>
</dbReference>
<dbReference type="Pfam" id="PF01336">
    <property type="entry name" value="tRNA_anti-codon"/>
    <property type="match status" value="1"/>
</dbReference>
<evidence type="ECO:0000256" key="6">
    <source>
        <dbReference type="ARBA" id="ARBA00023146"/>
    </source>
</evidence>
<comment type="subcellular location">
    <subcellularLocation>
        <location evidence="7">Cytoplasm</location>
    </subcellularLocation>
</comment>
<evidence type="ECO:0000256" key="2">
    <source>
        <dbReference type="ARBA" id="ARBA00022598"/>
    </source>
</evidence>
<dbReference type="Pfam" id="PF00152">
    <property type="entry name" value="tRNA-synt_2"/>
    <property type="match status" value="1"/>
</dbReference>
<dbReference type="NCBIfam" id="NF003037">
    <property type="entry name" value="PRK03932.1"/>
    <property type="match status" value="1"/>
</dbReference>
<accession>A0A316DS57</accession>